<keyword evidence="4" id="KW-0808">Transferase</keyword>
<dbReference type="PANTHER" id="PTHR10277">
    <property type="entry name" value="HOMOCITRATE SYNTHASE-RELATED"/>
    <property type="match status" value="1"/>
</dbReference>
<dbReference type="InterPro" id="IPR013785">
    <property type="entry name" value="Aldolase_TIM"/>
</dbReference>
<dbReference type="InterPro" id="IPR002034">
    <property type="entry name" value="AIPM/Hcit_synth_CS"/>
</dbReference>
<dbReference type="Pfam" id="PF00682">
    <property type="entry name" value="HMGL-like"/>
    <property type="match status" value="1"/>
</dbReference>
<evidence type="ECO:0000256" key="1">
    <source>
        <dbReference type="ARBA" id="ARBA00004689"/>
    </source>
</evidence>
<evidence type="ECO:0000259" key="6">
    <source>
        <dbReference type="PROSITE" id="PS50991"/>
    </source>
</evidence>
<dbReference type="EMBL" id="LAZR01052611">
    <property type="protein sequence ID" value="KKK82566.1"/>
    <property type="molecule type" value="Genomic_DNA"/>
</dbReference>
<evidence type="ECO:0000256" key="3">
    <source>
        <dbReference type="ARBA" id="ARBA00022605"/>
    </source>
</evidence>
<dbReference type="EC" id="2.3.3.13" evidence="2"/>
<evidence type="ECO:0000256" key="4">
    <source>
        <dbReference type="ARBA" id="ARBA00022679"/>
    </source>
</evidence>
<dbReference type="InterPro" id="IPR050073">
    <property type="entry name" value="2-IPM_HCS-like"/>
</dbReference>
<dbReference type="InterPro" id="IPR000891">
    <property type="entry name" value="PYR_CT"/>
</dbReference>
<dbReference type="PROSITE" id="PS00816">
    <property type="entry name" value="AIPM_HOMOCIT_SYNTH_2"/>
    <property type="match status" value="1"/>
</dbReference>
<sequence>MALLAALASPAWAAASRAVMDKDIDRAGEAVKDAAHPRIHVFCATSSIHRKYKLKRAKEEIVKMSVEGVRRAKGFTDDVEFSPEDASRTEPEFLVEVVQAVIEAGATTVNIPDTVGYAMPSQFGQLIRHLRENVPNIDQAVISVHCHNDLGLAVATSAAGAVGAVDGGVDAHVNTCVNGMGERAGNCDLVSVILALRKASSWGKRGLLDPNVDLSRAWQLSKYAAYA</sequence>
<reference evidence="7" key="1">
    <citation type="journal article" date="2015" name="Nature">
        <title>Complex archaea that bridge the gap between prokaryotes and eukaryotes.</title>
        <authorList>
            <person name="Spang A."/>
            <person name="Saw J.H."/>
            <person name="Jorgensen S.L."/>
            <person name="Zaremba-Niedzwiedzka K."/>
            <person name="Martijn J."/>
            <person name="Lind A.E."/>
            <person name="van Eijk R."/>
            <person name="Schleper C."/>
            <person name="Guy L."/>
            <person name="Ettema T.J."/>
        </authorList>
    </citation>
    <scope>NUCLEOTIDE SEQUENCE</scope>
</reference>
<dbReference type="GO" id="GO:0003852">
    <property type="term" value="F:2-isopropylmalate synthase activity"/>
    <property type="evidence" value="ECO:0007669"/>
    <property type="project" value="UniProtKB-EC"/>
</dbReference>
<gene>
    <name evidence="7" type="ORF">LCGC14_2802110</name>
</gene>
<keyword evidence="3" id="KW-0028">Amino-acid biosynthesis</keyword>
<dbReference type="GO" id="GO:0009098">
    <property type="term" value="P:L-leucine biosynthetic process"/>
    <property type="evidence" value="ECO:0007669"/>
    <property type="project" value="TreeGrafter"/>
</dbReference>
<evidence type="ECO:0000313" key="7">
    <source>
        <dbReference type="EMBL" id="KKK82566.1"/>
    </source>
</evidence>
<comment type="pathway">
    <text evidence="1">Amino-acid biosynthesis; L-leucine biosynthesis; L-leucine from 3-methyl-2-oxobutanoate: step 1/4.</text>
</comment>
<name>A0A0F9BDS5_9ZZZZ</name>
<dbReference type="PANTHER" id="PTHR10277:SF9">
    <property type="entry name" value="2-ISOPROPYLMALATE SYNTHASE 1, CHLOROPLASTIC-RELATED"/>
    <property type="match status" value="1"/>
</dbReference>
<organism evidence="7">
    <name type="scientific">marine sediment metagenome</name>
    <dbReference type="NCBI Taxonomy" id="412755"/>
    <lineage>
        <taxon>unclassified sequences</taxon>
        <taxon>metagenomes</taxon>
        <taxon>ecological metagenomes</taxon>
    </lineage>
</organism>
<dbReference type="PROSITE" id="PS50991">
    <property type="entry name" value="PYR_CT"/>
    <property type="match status" value="1"/>
</dbReference>
<comment type="caution">
    <text evidence="7">The sequence shown here is derived from an EMBL/GenBank/DDBJ whole genome shotgun (WGS) entry which is preliminary data.</text>
</comment>
<dbReference type="SUPFAM" id="SSF51569">
    <property type="entry name" value="Aldolase"/>
    <property type="match status" value="1"/>
</dbReference>
<protein>
    <recommendedName>
        <fullName evidence="2">2-isopropylmalate synthase</fullName>
        <ecNumber evidence="2">2.3.3.13</ecNumber>
    </recommendedName>
</protein>
<evidence type="ECO:0000256" key="5">
    <source>
        <dbReference type="ARBA" id="ARBA00023304"/>
    </source>
</evidence>
<dbReference type="AlphaFoldDB" id="A0A0F9BDS5"/>
<evidence type="ECO:0000256" key="2">
    <source>
        <dbReference type="ARBA" id="ARBA00012973"/>
    </source>
</evidence>
<feature type="domain" description="Pyruvate carboxyltransferase" evidence="6">
    <location>
        <begin position="1"/>
        <end position="218"/>
    </location>
</feature>
<accession>A0A0F9BDS5</accession>
<keyword evidence="5" id="KW-0100">Branched-chain amino acid biosynthesis</keyword>
<feature type="non-terminal residue" evidence="7">
    <location>
        <position position="227"/>
    </location>
</feature>
<dbReference type="Gene3D" id="3.20.20.70">
    <property type="entry name" value="Aldolase class I"/>
    <property type="match status" value="1"/>
</dbReference>
<proteinExistence type="predicted"/>